<dbReference type="InterPro" id="IPR016796">
    <property type="entry name" value="UCP021774"/>
</dbReference>
<dbReference type="PIRSF" id="PIRSF021774">
    <property type="entry name" value="UCP021774"/>
    <property type="match status" value="1"/>
</dbReference>
<dbReference type="CDD" id="cd14797">
    <property type="entry name" value="DUF302"/>
    <property type="match status" value="1"/>
</dbReference>
<feature type="domain" description="DUF302" evidence="1">
    <location>
        <begin position="35"/>
        <end position="100"/>
    </location>
</feature>
<proteinExistence type="predicted"/>
<dbReference type="Pfam" id="PF03625">
    <property type="entry name" value="DUF302"/>
    <property type="match status" value="1"/>
</dbReference>
<dbReference type="EMBL" id="LQPN01000030">
    <property type="protein sequence ID" value="ORW50767.1"/>
    <property type="molecule type" value="Genomic_DNA"/>
</dbReference>
<evidence type="ECO:0000313" key="2">
    <source>
        <dbReference type="EMBL" id="ORW50767.1"/>
    </source>
</evidence>
<dbReference type="RefSeq" id="WP_085244254.1">
    <property type="nucleotide sequence ID" value="NZ_LQPN01000030.1"/>
</dbReference>
<dbReference type="InterPro" id="IPR005180">
    <property type="entry name" value="DUF302"/>
</dbReference>
<accession>A0A1X2AHC3</accession>
<dbReference type="Proteomes" id="UP000193285">
    <property type="component" value="Unassembled WGS sequence"/>
</dbReference>
<dbReference type="PANTHER" id="PTHR38342">
    <property type="entry name" value="SLR5037 PROTEIN"/>
    <property type="match status" value="1"/>
</dbReference>
<dbReference type="PANTHER" id="PTHR38342:SF1">
    <property type="entry name" value="SLR5037 PROTEIN"/>
    <property type="match status" value="1"/>
</dbReference>
<comment type="caution">
    <text evidence="2">The sequence shown here is derived from an EMBL/GenBank/DDBJ whole genome shotgun (WGS) entry which is preliminary data.</text>
</comment>
<sequence length="136" mass="14497">MNLAISTPLETSFEDAVAKTRAALAEQGFGVLTEIDVKATLKAKLGHDMEDYLILGACNPPLAHRALDARRQIGLLLPCNVVVRTDPDHAGTVLVEAMNPGLLVEVTGEPELRPVAGEVTDKLKAAIDSLKPAVHR</sequence>
<protein>
    <submittedName>
        <fullName evidence="2">ABC transporter</fullName>
    </submittedName>
</protein>
<dbReference type="SUPFAM" id="SSF103247">
    <property type="entry name" value="TT1751-like"/>
    <property type="match status" value="1"/>
</dbReference>
<evidence type="ECO:0000313" key="3">
    <source>
        <dbReference type="Proteomes" id="UP000193285"/>
    </source>
</evidence>
<dbReference type="AlphaFoldDB" id="A0A1X2AHC3"/>
<dbReference type="OrthoDB" id="9791067at2"/>
<dbReference type="Gene3D" id="3.30.310.70">
    <property type="entry name" value="TT1751-like domain"/>
    <property type="match status" value="1"/>
</dbReference>
<gene>
    <name evidence="2" type="ORF">AWB90_05795</name>
</gene>
<name>A0A1X2AHC3_9MYCO</name>
<organism evidence="2 3">
    <name type="scientific">Mycobacterium paraense</name>
    <dbReference type="NCBI Taxonomy" id="767916"/>
    <lineage>
        <taxon>Bacteria</taxon>
        <taxon>Bacillati</taxon>
        <taxon>Actinomycetota</taxon>
        <taxon>Actinomycetes</taxon>
        <taxon>Mycobacteriales</taxon>
        <taxon>Mycobacteriaceae</taxon>
        <taxon>Mycobacterium</taxon>
        <taxon>Mycobacterium simiae complex</taxon>
    </lineage>
</organism>
<reference evidence="2 3" key="1">
    <citation type="journal article" date="2015" name="Emerg. Microbes Infect.">
        <title>Characterization of 17 strains belonging to the Mycobacterium simiae complex and description of Mycobacterium paraense sp. nov.</title>
        <authorList>
            <person name="Fusco da Costa A.R."/>
            <person name="Fedrizzi T."/>
            <person name="Lopes M.L."/>
            <person name="Pecorari M."/>
            <person name="Oliveira da Costa W.L."/>
            <person name="Giacobazzi E."/>
            <person name="da Costa Bahia J.R."/>
            <person name="De Sanctis V."/>
            <person name="Batista Lima K.V."/>
            <person name="Bertorelli R."/>
            <person name="Grottola A."/>
            <person name="Fabio A."/>
            <person name="Mariottini A."/>
            <person name="Ferretti P."/>
            <person name="Di Leva F."/>
            <person name="Fregni Serpini G."/>
            <person name="Tagliazucchi S."/>
            <person name="Rumpianesi F."/>
            <person name="Jousson O."/>
            <person name="Segata N."/>
            <person name="Tortoli E."/>
        </authorList>
    </citation>
    <scope>NUCLEOTIDE SEQUENCE [LARGE SCALE GENOMIC DNA]</scope>
    <source>
        <strain evidence="2 3">IEC33</strain>
    </source>
</reference>
<evidence type="ECO:0000259" key="1">
    <source>
        <dbReference type="Pfam" id="PF03625"/>
    </source>
</evidence>
<dbReference type="InterPro" id="IPR035923">
    <property type="entry name" value="TT1751-like_sf"/>
</dbReference>
<dbReference type="STRING" id="767916.AWB91_19370"/>